<evidence type="ECO:0000313" key="1">
    <source>
        <dbReference type="EMBL" id="EFF81200.1"/>
    </source>
</evidence>
<accession>D4XUD8</accession>
<name>D4XUD8_ACIHA</name>
<sequence length="43" mass="4969">MLYRLSYRAKVGVLNNVCQNPSSIFMDFSIERLILLQPIIQAI</sequence>
<dbReference type="EMBL" id="ADMT01000241">
    <property type="protein sequence ID" value="EFF81200.1"/>
    <property type="molecule type" value="Genomic_DNA"/>
</dbReference>
<dbReference type="AlphaFoldDB" id="D4XUD8"/>
<comment type="caution">
    <text evidence="1">The sequence shown here is derived from an EMBL/GenBank/DDBJ whole genome shotgun (WGS) entry which is preliminary data.</text>
</comment>
<dbReference type="HOGENOM" id="CLU_3228241_0_0_6"/>
<organism evidence="1 2">
    <name type="scientific">Acinetobacter haemolyticus ATCC 19194</name>
    <dbReference type="NCBI Taxonomy" id="707232"/>
    <lineage>
        <taxon>Bacteria</taxon>
        <taxon>Pseudomonadati</taxon>
        <taxon>Pseudomonadota</taxon>
        <taxon>Gammaproteobacteria</taxon>
        <taxon>Moraxellales</taxon>
        <taxon>Moraxellaceae</taxon>
        <taxon>Acinetobacter</taxon>
    </lineage>
</organism>
<dbReference type="Proteomes" id="UP000003085">
    <property type="component" value="Unassembled WGS sequence"/>
</dbReference>
<reference evidence="2" key="1">
    <citation type="submission" date="2010-03" db="EMBL/GenBank/DDBJ databases">
        <title>Complete sequence of Mobiluncus curtisii ATCC 43063.</title>
        <authorList>
            <person name="Muzny D."/>
            <person name="Qin X."/>
            <person name="Deng J."/>
            <person name="Jiang H."/>
            <person name="Liu Y."/>
            <person name="Qu J."/>
            <person name="Song X.-Z."/>
            <person name="Zhang L."/>
            <person name="Thornton R."/>
            <person name="Coyle M."/>
            <person name="Francisco L."/>
            <person name="Jackson L."/>
            <person name="Javaid M."/>
            <person name="Korchina V."/>
            <person name="Kovar C."/>
            <person name="Mata R."/>
            <person name="Mathew T."/>
            <person name="Ngo R."/>
            <person name="Nguyen L."/>
            <person name="Nguyen N."/>
            <person name="Okwuonu G."/>
            <person name="Ongeri F."/>
            <person name="Pham C."/>
            <person name="Simmons D."/>
            <person name="Wilczek-Boney K."/>
            <person name="Hale W."/>
            <person name="Jakkamsetti A."/>
            <person name="Pham P."/>
            <person name="Ruth R."/>
            <person name="San Lucas F."/>
            <person name="Warren J."/>
            <person name="Zhang J."/>
            <person name="Zhao Z."/>
            <person name="Zhou C."/>
            <person name="Zhu D."/>
            <person name="Lee S."/>
            <person name="Bess C."/>
            <person name="Blankenburg K."/>
            <person name="Forbes L."/>
            <person name="Fu Q."/>
            <person name="Gubbala S."/>
            <person name="Hirani K."/>
            <person name="Jayaseelan J.C."/>
            <person name="Lara F."/>
            <person name="Munidasa M."/>
            <person name="Palculict T."/>
            <person name="Patil S."/>
            <person name="Pu L.-L."/>
            <person name="Saada N."/>
            <person name="Tang L."/>
            <person name="Weissenberger G."/>
            <person name="Zhu Y."/>
            <person name="Hemphill L."/>
            <person name="Shang Y."/>
            <person name="Youmans B."/>
            <person name="Ayvaz T."/>
            <person name="Ross M."/>
            <person name="Santibanez J."/>
            <person name="Aqrawi P."/>
            <person name="Gross S."/>
            <person name="Joshi V."/>
            <person name="Fowler G."/>
            <person name="Nazareth L."/>
            <person name="Reid J."/>
            <person name="Worley K."/>
            <person name="Petrosino J."/>
            <person name="Highlander S."/>
            <person name="Gibbs R."/>
            <person name="Gibbs R."/>
        </authorList>
    </citation>
    <scope>NUCLEOTIDE SEQUENCE [LARGE SCALE GENOMIC DNA]</scope>
    <source>
        <strain evidence="2">ATCC 19194</strain>
    </source>
</reference>
<proteinExistence type="predicted"/>
<protein>
    <submittedName>
        <fullName evidence="1">Uncharacterized protein</fullName>
    </submittedName>
</protein>
<evidence type="ECO:0000313" key="2">
    <source>
        <dbReference type="Proteomes" id="UP000003085"/>
    </source>
</evidence>
<gene>
    <name evidence="1" type="ORF">HMP0015_3330</name>
</gene>